<reference evidence="2" key="1">
    <citation type="submission" date="2022-03" db="EMBL/GenBank/DDBJ databases">
        <title>Fererhizobium litorale gen. nov., sp. nov., isolated from sandy sediments of the Sea of Japan seashore.</title>
        <authorList>
            <person name="Romanenko L."/>
            <person name="Kurilenko V."/>
            <person name="Otstavnykh N."/>
            <person name="Svetashev V."/>
            <person name="Tekutyeva L."/>
            <person name="Isaeva M."/>
            <person name="Mikhailov V."/>
        </authorList>
    </citation>
    <scope>NUCLEOTIDE SEQUENCE</scope>
    <source>
        <strain evidence="2">KMM 9576</strain>
    </source>
</reference>
<name>A0AAE3QJA7_9HYPH</name>
<evidence type="ECO:0000313" key="3">
    <source>
        <dbReference type="Proteomes" id="UP001161580"/>
    </source>
</evidence>
<dbReference type="InterPro" id="IPR010621">
    <property type="entry name" value="DUF1214"/>
</dbReference>
<protein>
    <submittedName>
        <fullName evidence="2">DUF1214 domain-containing protein</fullName>
    </submittedName>
</protein>
<organism evidence="2 3">
    <name type="scientific">Ferirhizobium litorale</name>
    <dbReference type="NCBI Taxonomy" id="2927786"/>
    <lineage>
        <taxon>Bacteria</taxon>
        <taxon>Pseudomonadati</taxon>
        <taxon>Pseudomonadota</taxon>
        <taxon>Alphaproteobacteria</taxon>
        <taxon>Hyphomicrobiales</taxon>
        <taxon>Rhizobiaceae</taxon>
        <taxon>Ferirhizobium</taxon>
    </lineage>
</organism>
<evidence type="ECO:0000259" key="1">
    <source>
        <dbReference type="Pfam" id="PF06742"/>
    </source>
</evidence>
<keyword evidence="3" id="KW-1185">Reference proteome</keyword>
<feature type="domain" description="DUF1214" evidence="1">
    <location>
        <begin position="48"/>
        <end position="149"/>
    </location>
</feature>
<comment type="caution">
    <text evidence="2">The sequence shown here is derived from an EMBL/GenBank/DDBJ whole genome shotgun (WGS) entry which is preliminary data.</text>
</comment>
<dbReference type="Gene3D" id="2.60.120.600">
    <property type="entry name" value="Domain of unknown function DUF1214, C-terminal domain"/>
    <property type="match status" value="1"/>
</dbReference>
<proteinExistence type="predicted"/>
<dbReference type="PANTHER" id="PTHR36509">
    <property type="entry name" value="BLL3101 PROTEIN"/>
    <property type="match status" value="1"/>
</dbReference>
<accession>A0AAE3QJA7</accession>
<gene>
    <name evidence="2" type="ORF">MRS75_19380</name>
</gene>
<dbReference type="Pfam" id="PF06742">
    <property type="entry name" value="DUF1214"/>
    <property type="match status" value="1"/>
</dbReference>
<dbReference type="InterPro" id="IPR037049">
    <property type="entry name" value="DUF1214_C_sf"/>
</dbReference>
<dbReference type="SUPFAM" id="SSF160935">
    <property type="entry name" value="VPA0735-like"/>
    <property type="match status" value="1"/>
</dbReference>
<dbReference type="AlphaFoldDB" id="A0AAE3QJA7"/>
<dbReference type="Proteomes" id="UP001161580">
    <property type="component" value="Unassembled WGS sequence"/>
</dbReference>
<dbReference type="RefSeq" id="WP_311788272.1">
    <property type="nucleotide sequence ID" value="NZ_JALDYY010000014.1"/>
</dbReference>
<dbReference type="PANTHER" id="PTHR36509:SF3">
    <property type="entry name" value="SIGNAL PEPTIDE PROTEIN"/>
    <property type="match status" value="1"/>
</dbReference>
<dbReference type="EMBL" id="JALDYZ010000013">
    <property type="protein sequence ID" value="MDI7924229.1"/>
    <property type="molecule type" value="Genomic_DNA"/>
</dbReference>
<evidence type="ECO:0000313" key="2">
    <source>
        <dbReference type="EMBL" id="MDI7924229.1"/>
    </source>
</evidence>
<sequence length="149" mass="16231">MARSPWGGYTQSGHASAAFAYGGGGIRGVVNDTDIGSFFTPKRLGEGQFYLMVIDDKAGQPFDGSKTYRLVVPPDAPVRQYWSATVYDRKTNALIREMSHTGRSSQSPGLQVNADGSVNLYFEPKAPTGKEANRTPTDPAGMFKVLFRF</sequence>